<keyword evidence="1" id="KW-0732">Signal</keyword>
<evidence type="ECO:0000256" key="2">
    <source>
        <dbReference type="ARBA" id="ARBA00023136"/>
    </source>
</evidence>
<name>A0A7L9RTH9_9PROT</name>
<evidence type="ECO:0000313" key="5">
    <source>
        <dbReference type="EMBL" id="QOL19933.1"/>
    </source>
</evidence>
<protein>
    <submittedName>
        <fullName evidence="5">Outer membrane protein assembly factor BamD</fullName>
    </submittedName>
</protein>
<keyword evidence="3" id="KW-0998">Cell outer membrane</keyword>
<dbReference type="EMBL" id="CP054719">
    <property type="protein sequence ID" value="QOL19933.1"/>
    <property type="molecule type" value="Genomic_DNA"/>
</dbReference>
<dbReference type="PROSITE" id="PS51257">
    <property type="entry name" value="PROKAR_LIPOPROTEIN"/>
    <property type="match status" value="1"/>
</dbReference>
<evidence type="ECO:0000256" key="1">
    <source>
        <dbReference type="ARBA" id="ARBA00022729"/>
    </source>
</evidence>
<keyword evidence="2" id="KW-0472">Membrane</keyword>
<dbReference type="RefSeq" id="WP_350331490.1">
    <property type="nucleotide sequence ID" value="NZ_CP054719.1"/>
</dbReference>
<dbReference type="InterPro" id="IPR017689">
    <property type="entry name" value="BamD"/>
</dbReference>
<dbReference type="InterPro" id="IPR011990">
    <property type="entry name" value="TPR-like_helical_dom_sf"/>
</dbReference>
<gene>
    <name evidence="5" type="primary">bamD</name>
    <name evidence="5" type="ORF">CPBP_00705</name>
</gene>
<dbReference type="Proteomes" id="UP000594001">
    <property type="component" value="Chromosome"/>
</dbReference>
<dbReference type="InterPro" id="IPR039565">
    <property type="entry name" value="BamD-like"/>
</dbReference>
<reference evidence="5 6" key="1">
    <citation type="submission" date="2020-06" db="EMBL/GenBank/DDBJ databases">
        <title>The endosymbiont of the kinetoplastid Bodo saltans is a Paracaedibacter-like alpha-proteobacterium possessing a putative toxin-antitoxin system.</title>
        <authorList>
            <person name="Midha S."/>
            <person name="Rigden D.J."/>
            <person name="Siozios S."/>
            <person name="Hurst G.D.D."/>
            <person name="Jackson A.P."/>
        </authorList>
    </citation>
    <scope>NUCLEOTIDE SEQUENCE [LARGE SCALE GENOMIC DNA]</scope>
    <source>
        <strain evidence="5">Lake Konstanz</strain>
    </source>
</reference>
<keyword evidence="6" id="KW-1185">Reference proteome</keyword>
<dbReference type="Pfam" id="PF13525">
    <property type="entry name" value="YfiO"/>
    <property type="match status" value="1"/>
</dbReference>
<dbReference type="Gene3D" id="1.25.40.10">
    <property type="entry name" value="Tetratricopeptide repeat domain"/>
    <property type="match status" value="1"/>
</dbReference>
<evidence type="ECO:0000259" key="4">
    <source>
        <dbReference type="Pfam" id="PF13525"/>
    </source>
</evidence>
<sequence length="238" mass="27282">MLKKVVMVFGLALLTVACDPLDEYRNKSDTYLYDTGMDYLEYGRHERAAKVFEEVDLQHPSSPLAPKALLMAGYCYYLESNPDSRNTNRFPDALDKFESFVRLHPNHEMIPYALYMMGMCHFEMLGDEMRDQTASAKAVGYFSNVTERFPKSPYAKDASEKLKILTLYAAKKHVYIAEVLMREDRHAPAIARLQHALKMGLDAESKRQAIEMLNTCYIVLKLNHLVTPTENKEVSVQP</sequence>
<proteinExistence type="predicted"/>
<dbReference type="KEGG" id="pbal:CPBP_00705"/>
<evidence type="ECO:0000256" key="3">
    <source>
        <dbReference type="ARBA" id="ARBA00023237"/>
    </source>
</evidence>
<accession>A0A7L9RTH9</accession>
<dbReference type="NCBIfam" id="TIGR03302">
    <property type="entry name" value="OM_YfiO"/>
    <property type="match status" value="1"/>
</dbReference>
<dbReference type="SUPFAM" id="SSF48452">
    <property type="entry name" value="TPR-like"/>
    <property type="match status" value="1"/>
</dbReference>
<dbReference type="AlphaFoldDB" id="A0A7L9RTH9"/>
<evidence type="ECO:0000313" key="6">
    <source>
        <dbReference type="Proteomes" id="UP000594001"/>
    </source>
</evidence>
<organism evidence="5 6">
    <name type="scientific">Candidatus Bodocaedibacter vickermanii</name>
    <dbReference type="NCBI Taxonomy" id="2741701"/>
    <lineage>
        <taxon>Bacteria</taxon>
        <taxon>Pseudomonadati</taxon>
        <taxon>Pseudomonadota</taxon>
        <taxon>Alphaproteobacteria</taxon>
        <taxon>Holosporales</taxon>
        <taxon>Candidatus Paracaedibacteraceae</taxon>
        <taxon>Candidatus Bodocaedibacter</taxon>
    </lineage>
</organism>
<feature type="domain" description="Outer membrane lipoprotein BamD-like" evidence="4">
    <location>
        <begin position="27"/>
        <end position="224"/>
    </location>
</feature>